<evidence type="ECO:0000256" key="3">
    <source>
        <dbReference type="ARBA" id="ARBA00022468"/>
    </source>
</evidence>
<dbReference type="EMBL" id="KQ965759">
    <property type="protein sequence ID" value="KXS15890.1"/>
    <property type="molecule type" value="Genomic_DNA"/>
</dbReference>
<dbReference type="InterPro" id="IPR024792">
    <property type="entry name" value="RhoGDI_dom_sf"/>
</dbReference>
<dbReference type="Proteomes" id="UP000070544">
    <property type="component" value="Unassembled WGS sequence"/>
</dbReference>
<sequence>MASEDELAPTTTEGYKVGEKKTLAELQQLDQEDERFVAGVFGAFGVVSSLGIKGGATGPADDPRRVVPVSLAMEVEGREDVTLDISTPDAISKLKAQPIIVKEGITYRMKIAFKVQHDVVAGLKYLHVVKRMGVQVDKTEEMIGSYGPQAAPYVKKFLPDDAPKGMAFRGTYEVRSRFIDDDKQVHLDFTWFMSIKKDWE</sequence>
<dbReference type="FunFam" id="2.70.50.30:FF:000004">
    <property type="entry name" value="Rho GDP-dissociation inhibitor 1"/>
    <property type="match status" value="1"/>
</dbReference>
<evidence type="ECO:0000313" key="5">
    <source>
        <dbReference type="EMBL" id="KXS15890.1"/>
    </source>
</evidence>
<dbReference type="GO" id="GO:0005829">
    <property type="term" value="C:cytosol"/>
    <property type="evidence" value="ECO:0007669"/>
    <property type="project" value="EnsemblFungi"/>
</dbReference>
<keyword evidence="6" id="KW-1185">Reference proteome</keyword>
<evidence type="ECO:0000256" key="2">
    <source>
        <dbReference type="ARBA" id="ARBA00009758"/>
    </source>
</evidence>
<dbReference type="InterPro" id="IPR000406">
    <property type="entry name" value="Rho_GDI"/>
</dbReference>
<dbReference type="GO" id="GO:0016020">
    <property type="term" value="C:membrane"/>
    <property type="evidence" value="ECO:0007669"/>
    <property type="project" value="TreeGrafter"/>
</dbReference>
<name>A0A139AGL2_GONPJ</name>
<dbReference type="Pfam" id="PF02115">
    <property type="entry name" value="Rho_GDI"/>
    <property type="match status" value="1"/>
</dbReference>
<comment type="subcellular location">
    <subcellularLocation>
        <location evidence="1">Cytoplasm</location>
    </subcellularLocation>
</comment>
<dbReference type="STRING" id="1344416.A0A139AGL2"/>
<dbReference type="Gene3D" id="2.70.50.30">
    <property type="entry name" value="Coagulation Factor XIII, subunit A, domain 1"/>
    <property type="match status" value="1"/>
</dbReference>
<dbReference type="AlphaFoldDB" id="A0A139AGL2"/>
<gene>
    <name evidence="5" type="ORF">M427DRAFT_69778</name>
</gene>
<dbReference type="GO" id="GO:0005935">
    <property type="term" value="C:cellular bud neck"/>
    <property type="evidence" value="ECO:0007669"/>
    <property type="project" value="EnsemblFungi"/>
</dbReference>
<dbReference type="GO" id="GO:0005096">
    <property type="term" value="F:GTPase activator activity"/>
    <property type="evidence" value="ECO:0007669"/>
    <property type="project" value="UniProtKB-KW"/>
</dbReference>
<keyword evidence="4" id="KW-0963">Cytoplasm</keyword>
<evidence type="ECO:0000256" key="1">
    <source>
        <dbReference type="ARBA" id="ARBA00004496"/>
    </source>
</evidence>
<accession>A0A139AGL2</accession>
<dbReference type="PANTHER" id="PTHR10980">
    <property type="entry name" value="RHO GDP-DISSOCIATION INHIBITOR"/>
    <property type="match status" value="1"/>
</dbReference>
<evidence type="ECO:0000256" key="4">
    <source>
        <dbReference type="ARBA" id="ARBA00022490"/>
    </source>
</evidence>
<organism evidence="5 6">
    <name type="scientific">Gonapodya prolifera (strain JEL478)</name>
    <name type="common">Monoblepharis prolifera</name>
    <dbReference type="NCBI Taxonomy" id="1344416"/>
    <lineage>
        <taxon>Eukaryota</taxon>
        <taxon>Fungi</taxon>
        <taxon>Fungi incertae sedis</taxon>
        <taxon>Chytridiomycota</taxon>
        <taxon>Chytridiomycota incertae sedis</taxon>
        <taxon>Monoblepharidomycetes</taxon>
        <taxon>Monoblepharidales</taxon>
        <taxon>Gonapodyaceae</taxon>
        <taxon>Gonapodya</taxon>
    </lineage>
</organism>
<dbReference type="GO" id="GO:0007266">
    <property type="term" value="P:Rho protein signal transduction"/>
    <property type="evidence" value="ECO:0007669"/>
    <property type="project" value="EnsemblFungi"/>
</dbReference>
<dbReference type="InterPro" id="IPR014756">
    <property type="entry name" value="Ig_E-set"/>
</dbReference>
<reference evidence="5 6" key="1">
    <citation type="journal article" date="2015" name="Genome Biol. Evol.">
        <title>Phylogenomic analyses indicate that early fungi evolved digesting cell walls of algal ancestors of land plants.</title>
        <authorList>
            <person name="Chang Y."/>
            <person name="Wang S."/>
            <person name="Sekimoto S."/>
            <person name="Aerts A.L."/>
            <person name="Choi C."/>
            <person name="Clum A."/>
            <person name="LaButti K.M."/>
            <person name="Lindquist E.A."/>
            <person name="Yee Ngan C."/>
            <person name="Ohm R.A."/>
            <person name="Salamov A.A."/>
            <person name="Grigoriev I.V."/>
            <person name="Spatafora J.W."/>
            <person name="Berbee M.L."/>
        </authorList>
    </citation>
    <scope>NUCLEOTIDE SEQUENCE [LARGE SCALE GENOMIC DNA]</scope>
    <source>
        <strain evidence="5 6">JEL478</strain>
    </source>
</reference>
<protein>
    <submittedName>
        <fullName evidence="5">E set domain-containing protein</fullName>
    </submittedName>
</protein>
<dbReference type="PANTHER" id="PTHR10980:SF3">
    <property type="entry name" value="LD16419P"/>
    <property type="match status" value="1"/>
</dbReference>
<dbReference type="OMA" id="HPDHHDE"/>
<dbReference type="SUPFAM" id="SSF81296">
    <property type="entry name" value="E set domains"/>
    <property type="match status" value="1"/>
</dbReference>
<dbReference type="GO" id="GO:0005094">
    <property type="term" value="F:Rho GDP-dissociation inhibitor activity"/>
    <property type="evidence" value="ECO:0007669"/>
    <property type="project" value="EnsemblFungi"/>
</dbReference>
<evidence type="ECO:0000313" key="6">
    <source>
        <dbReference type="Proteomes" id="UP000070544"/>
    </source>
</evidence>
<proteinExistence type="inferred from homology"/>
<comment type="similarity">
    <text evidence="2">Belongs to the Rho GDI family.</text>
</comment>
<keyword evidence="3" id="KW-0343">GTPase activation</keyword>
<dbReference type="GO" id="GO:0007015">
    <property type="term" value="P:actin filament organization"/>
    <property type="evidence" value="ECO:0007669"/>
    <property type="project" value="EnsemblFungi"/>
</dbReference>
<dbReference type="GO" id="GO:0005934">
    <property type="term" value="C:cellular bud tip"/>
    <property type="evidence" value="ECO:0007669"/>
    <property type="project" value="EnsemblFungi"/>
</dbReference>
<dbReference type="GO" id="GO:0032889">
    <property type="term" value="P:regulation of vacuole fusion, non-autophagic"/>
    <property type="evidence" value="ECO:0007669"/>
    <property type="project" value="EnsemblFungi"/>
</dbReference>
<dbReference type="PRINTS" id="PR00492">
    <property type="entry name" value="RHOGDI"/>
</dbReference>
<dbReference type="OrthoDB" id="1683373at2759"/>